<dbReference type="EMBL" id="MU006565">
    <property type="protein sequence ID" value="KAF2749727.1"/>
    <property type="molecule type" value="Genomic_DNA"/>
</dbReference>
<protein>
    <submittedName>
        <fullName evidence="1">Uncharacterized protein</fullName>
    </submittedName>
</protein>
<evidence type="ECO:0000313" key="2">
    <source>
        <dbReference type="Proteomes" id="UP000799440"/>
    </source>
</evidence>
<name>A0A6A6VKR8_9PLEO</name>
<accession>A0A6A6VKR8</accession>
<keyword evidence="2" id="KW-1185">Reference proteome</keyword>
<reference evidence="1" key="1">
    <citation type="journal article" date="2020" name="Stud. Mycol.">
        <title>101 Dothideomycetes genomes: a test case for predicting lifestyles and emergence of pathogens.</title>
        <authorList>
            <person name="Haridas S."/>
            <person name="Albert R."/>
            <person name="Binder M."/>
            <person name="Bloem J."/>
            <person name="Labutti K."/>
            <person name="Salamov A."/>
            <person name="Andreopoulos B."/>
            <person name="Baker S."/>
            <person name="Barry K."/>
            <person name="Bills G."/>
            <person name="Bluhm B."/>
            <person name="Cannon C."/>
            <person name="Castanera R."/>
            <person name="Culley D."/>
            <person name="Daum C."/>
            <person name="Ezra D."/>
            <person name="Gonzalez J."/>
            <person name="Henrissat B."/>
            <person name="Kuo A."/>
            <person name="Liang C."/>
            <person name="Lipzen A."/>
            <person name="Lutzoni F."/>
            <person name="Magnuson J."/>
            <person name="Mondo S."/>
            <person name="Nolan M."/>
            <person name="Ohm R."/>
            <person name="Pangilinan J."/>
            <person name="Park H.-J."/>
            <person name="Ramirez L."/>
            <person name="Alfaro M."/>
            <person name="Sun H."/>
            <person name="Tritt A."/>
            <person name="Yoshinaga Y."/>
            <person name="Zwiers L.-H."/>
            <person name="Turgeon B."/>
            <person name="Goodwin S."/>
            <person name="Spatafora J."/>
            <person name="Crous P."/>
            <person name="Grigoriev I."/>
        </authorList>
    </citation>
    <scope>NUCLEOTIDE SEQUENCE</scope>
    <source>
        <strain evidence="1">CBS 119925</strain>
    </source>
</reference>
<organism evidence="1 2">
    <name type="scientific">Sporormia fimetaria CBS 119925</name>
    <dbReference type="NCBI Taxonomy" id="1340428"/>
    <lineage>
        <taxon>Eukaryota</taxon>
        <taxon>Fungi</taxon>
        <taxon>Dikarya</taxon>
        <taxon>Ascomycota</taxon>
        <taxon>Pezizomycotina</taxon>
        <taxon>Dothideomycetes</taxon>
        <taxon>Pleosporomycetidae</taxon>
        <taxon>Pleosporales</taxon>
        <taxon>Sporormiaceae</taxon>
        <taxon>Sporormia</taxon>
    </lineage>
</organism>
<proteinExistence type="predicted"/>
<gene>
    <name evidence="1" type="ORF">M011DRAFT_275087</name>
</gene>
<dbReference type="Proteomes" id="UP000799440">
    <property type="component" value="Unassembled WGS sequence"/>
</dbReference>
<dbReference type="AlphaFoldDB" id="A0A6A6VKR8"/>
<sequence length="115" mass="13202">MTSYWCKMSRKATERKKLVHDPSFKLMDAVNRLHNFHKRIFFAASPGSGLLHPHSAGLHTYRMPIRQPCMAALLSFLATCLQLPTSILRTSKAFVKLQTRHPQGWRRAAVHSYGR</sequence>
<evidence type="ECO:0000313" key="1">
    <source>
        <dbReference type="EMBL" id="KAF2749727.1"/>
    </source>
</evidence>